<keyword evidence="7" id="KW-0413">Isomerase</keyword>
<evidence type="ECO:0000256" key="7">
    <source>
        <dbReference type="ARBA" id="ARBA00023235"/>
    </source>
</evidence>
<dbReference type="Gene3D" id="1.10.10.160">
    <property type="match status" value="1"/>
</dbReference>
<name>A0ABS4KFX6_9FIRM</name>
<dbReference type="InterPro" id="IPR036397">
    <property type="entry name" value="RNaseH_sf"/>
</dbReference>
<feature type="domain" description="UvrD-like helicase C-terminal" evidence="13">
    <location>
        <begin position="298"/>
        <end position="750"/>
    </location>
</feature>
<dbReference type="InterPro" id="IPR006054">
    <property type="entry name" value="DnaQ"/>
</dbReference>
<dbReference type="Proteomes" id="UP001314903">
    <property type="component" value="Unassembled WGS sequence"/>
</dbReference>
<evidence type="ECO:0000259" key="13">
    <source>
        <dbReference type="PROSITE" id="PS51217"/>
    </source>
</evidence>
<dbReference type="Gene3D" id="3.30.420.10">
    <property type="entry name" value="Ribonuclease H-like superfamily/Ribonuclease H"/>
    <property type="match status" value="1"/>
</dbReference>
<dbReference type="RefSeq" id="WP_209658969.1">
    <property type="nucleotide sequence ID" value="NZ_JAGGLI010000003.1"/>
</dbReference>
<dbReference type="InterPro" id="IPR014017">
    <property type="entry name" value="DNA_helicase_UvrD-like_C"/>
</dbReference>
<feature type="domain" description="UvrD-like helicase ATP-binding" evidence="12">
    <location>
        <begin position="8"/>
        <end position="303"/>
    </location>
</feature>
<dbReference type="CDD" id="cd06127">
    <property type="entry name" value="DEDDh"/>
    <property type="match status" value="1"/>
</dbReference>
<dbReference type="GO" id="GO:0003678">
    <property type="term" value="F:DNA helicase activity"/>
    <property type="evidence" value="ECO:0007669"/>
    <property type="project" value="UniProtKB-EC"/>
</dbReference>
<keyword evidence="2 11" id="KW-0547">Nucleotide-binding</keyword>
<evidence type="ECO:0000256" key="8">
    <source>
        <dbReference type="ARBA" id="ARBA00034617"/>
    </source>
</evidence>
<dbReference type="Gene3D" id="3.40.50.300">
    <property type="entry name" value="P-loop containing nucleotide triphosphate hydrolases"/>
    <property type="match status" value="3"/>
</dbReference>
<dbReference type="InterPro" id="IPR014016">
    <property type="entry name" value="UvrD-like_ATP-bd"/>
</dbReference>
<evidence type="ECO:0000256" key="2">
    <source>
        <dbReference type="ARBA" id="ARBA00022741"/>
    </source>
</evidence>
<comment type="caution">
    <text evidence="14">The sequence shown here is derived from an EMBL/GenBank/DDBJ whole genome shotgun (WGS) entry which is preliminary data.</text>
</comment>
<keyword evidence="3 11" id="KW-0378">Hydrolase</keyword>
<evidence type="ECO:0000256" key="6">
    <source>
        <dbReference type="ARBA" id="ARBA00023125"/>
    </source>
</evidence>
<feature type="binding site" evidence="11">
    <location>
        <begin position="29"/>
        <end position="36"/>
    </location>
    <ligand>
        <name>ATP</name>
        <dbReference type="ChEBI" id="CHEBI:30616"/>
    </ligand>
</feature>
<evidence type="ECO:0000256" key="9">
    <source>
        <dbReference type="ARBA" id="ARBA00034808"/>
    </source>
</evidence>
<evidence type="ECO:0000256" key="11">
    <source>
        <dbReference type="PROSITE-ProRule" id="PRU00560"/>
    </source>
</evidence>
<dbReference type="InterPro" id="IPR012337">
    <property type="entry name" value="RNaseH-like_sf"/>
</dbReference>
<evidence type="ECO:0000256" key="10">
    <source>
        <dbReference type="ARBA" id="ARBA00048988"/>
    </source>
</evidence>
<dbReference type="Pfam" id="PF13361">
    <property type="entry name" value="UvrD_C"/>
    <property type="match status" value="1"/>
</dbReference>
<dbReference type="NCBIfam" id="TIGR00573">
    <property type="entry name" value="dnaq"/>
    <property type="match status" value="1"/>
</dbReference>
<evidence type="ECO:0000313" key="14">
    <source>
        <dbReference type="EMBL" id="MBP2026684.1"/>
    </source>
</evidence>
<gene>
    <name evidence="14" type="ORF">J2Z35_000473</name>
</gene>
<dbReference type="InterPro" id="IPR013986">
    <property type="entry name" value="DExx_box_DNA_helicase_dom_sf"/>
</dbReference>
<accession>A0ABS4KFX6</accession>
<dbReference type="InterPro" id="IPR000212">
    <property type="entry name" value="DNA_helicase_UvrD/REP"/>
</dbReference>
<dbReference type="Gene3D" id="1.10.486.10">
    <property type="entry name" value="PCRA, domain 4"/>
    <property type="match status" value="1"/>
</dbReference>
<dbReference type="GO" id="GO:0016787">
    <property type="term" value="F:hydrolase activity"/>
    <property type="evidence" value="ECO:0007669"/>
    <property type="project" value="UniProtKB-KW"/>
</dbReference>
<reference evidence="14 15" key="1">
    <citation type="submission" date="2021-03" db="EMBL/GenBank/DDBJ databases">
        <title>Genomic Encyclopedia of Type Strains, Phase IV (KMG-IV): sequencing the most valuable type-strain genomes for metagenomic binning, comparative biology and taxonomic classification.</title>
        <authorList>
            <person name="Goeker M."/>
        </authorList>
    </citation>
    <scope>NUCLEOTIDE SEQUENCE [LARGE SCALE GENOMIC DNA]</scope>
    <source>
        <strain evidence="14 15">DSM 27512</strain>
    </source>
</reference>
<organism evidence="14 15">
    <name type="scientific">Acetoanaerobium pronyense</name>
    <dbReference type="NCBI Taxonomy" id="1482736"/>
    <lineage>
        <taxon>Bacteria</taxon>
        <taxon>Bacillati</taxon>
        <taxon>Bacillota</taxon>
        <taxon>Clostridia</taxon>
        <taxon>Peptostreptococcales</taxon>
        <taxon>Filifactoraceae</taxon>
        <taxon>Acetoanaerobium</taxon>
    </lineage>
</organism>
<dbReference type="EMBL" id="JAGGLI010000003">
    <property type="protein sequence ID" value="MBP2026684.1"/>
    <property type="molecule type" value="Genomic_DNA"/>
</dbReference>
<dbReference type="SUPFAM" id="SSF52540">
    <property type="entry name" value="P-loop containing nucleoside triphosphate hydrolases"/>
    <property type="match status" value="1"/>
</dbReference>
<keyword evidence="4 11" id="KW-0347">Helicase</keyword>
<evidence type="ECO:0000259" key="12">
    <source>
        <dbReference type="PROSITE" id="PS51198"/>
    </source>
</evidence>
<dbReference type="PANTHER" id="PTHR11070">
    <property type="entry name" value="UVRD / RECB / PCRA DNA HELICASE FAMILY MEMBER"/>
    <property type="match status" value="1"/>
</dbReference>
<dbReference type="PROSITE" id="PS51217">
    <property type="entry name" value="UVRD_HELICASE_CTER"/>
    <property type="match status" value="1"/>
</dbReference>
<dbReference type="CDD" id="cd17932">
    <property type="entry name" value="DEXQc_UvrD"/>
    <property type="match status" value="1"/>
</dbReference>
<dbReference type="SMART" id="SM00479">
    <property type="entry name" value="EXOIII"/>
    <property type="match status" value="1"/>
</dbReference>
<dbReference type="InterPro" id="IPR027417">
    <property type="entry name" value="P-loop_NTPase"/>
</dbReference>
<comment type="similarity">
    <text evidence="1">Belongs to the helicase family. UvrD subfamily.</text>
</comment>
<dbReference type="InterPro" id="IPR013520">
    <property type="entry name" value="Ribonucl_H"/>
</dbReference>
<keyword evidence="5 11" id="KW-0067">ATP-binding</keyword>
<keyword evidence="6" id="KW-0238">DNA-binding</keyword>
<dbReference type="SUPFAM" id="SSF53098">
    <property type="entry name" value="Ribonuclease H-like"/>
    <property type="match status" value="1"/>
</dbReference>
<comment type="catalytic activity">
    <reaction evidence="10">
        <text>ATP + H2O = ADP + phosphate + H(+)</text>
        <dbReference type="Rhea" id="RHEA:13065"/>
        <dbReference type="ChEBI" id="CHEBI:15377"/>
        <dbReference type="ChEBI" id="CHEBI:15378"/>
        <dbReference type="ChEBI" id="CHEBI:30616"/>
        <dbReference type="ChEBI" id="CHEBI:43474"/>
        <dbReference type="ChEBI" id="CHEBI:456216"/>
        <dbReference type="EC" id="5.6.2.4"/>
    </reaction>
</comment>
<proteinExistence type="inferred from homology"/>
<evidence type="ECO:0000256" key="4">
    <source>
        <dbReference type="ARBA" id="ARBA00022806"/>
    </source>
</evidence>
<dbReference type="Pfam" id="PF00580">
    <property type="entry name" value="UvrD-helicase"/>
    <property type="match status" value="1"/>
</dbReference>
<dbReference type="PROSITE" id="PS51198">
    <property type="entry name" value="UVRD_HELICASE_ATP_BIND"/>
    <property type="match status" value="1"/>
</dbReference>
<dbReference type="PANTHER" id="PTHR11070:SF2">
    <property type="entry name" value="ATP-DEPENDENT DNA HELICASE SRS2"/>
    <property type="match status" value="1"/>
</dbReference>
<dbReference type="EC" id="5.6.2.4" evidence="9"/>
<sequence>MDTKGLENRLNDIQKKAFEKVFGPLIVMASAGTGKTDVIALRAYNAFLKGIPLEKMLLLTFTNRAAKSMSNRIKEVMGEEGLKIKVSTFHGLCGFILREESRNLSIGRDFIIIDEEDSKNLMKEALAKAGLERKLYYNEEQFVMEYMRLAREYSFTEGKPLNHRKIFLQLVKDRNVSRSVFSFEKILFNSISIYEKLLLDYNLMDFTSLVVGTAKAFEDDKIRNRWRERYEWMELDEVQDTNKIEYKIIKNLYEAHGNIGIFGDIHQTIYEWRGSIPNEILSDFKRNNKDYLELSFKENYRSKKAILHGAESFLGHHREWEEVKLEEKIKVKGFKTKEEEKVYICDEILRMKDKGTNLSLISILCRTNRDGKDIGSFLENKGIPVFMIDKTRFFSRSEIKNALAYLKLMVNPKDILSLKRINKELAEEFLAEKDNGYLDICSFLDVDNYKSKDPYYLLREAFKKNDIVSFDVETTGLDVKSDKVIQIAAVRGGKDGVIQKFERLLKIDESVGDSYKVHKISDAMLFTEGVDPKTGIEDFFEFIGESVLIGHNVNYDISILKENIKYYDISLDIDKNSVYDTLRLVRNVFKDLDSYKLENLHIYLGLNHKPTHNAIDDVITTLELLARLYIKIEENKERRKEVFRKYEDRFYPIARIVGDLKDDLKNNRPKEILHHGLMKSNLLDRYEKSVVEMEKLRELYRIFREYDNLELSALDSLIYLLEVASLGNDSDRLLKMKEQIPVITVHQAKGLEFETVFIYNATDNSFPSGLSSDEKRLKEEKRLFYVAITRPKKTLYITYSIDPEKDGQNKKPSRFIHQIDRKYLDFQ</sequence>
<evidence type="ECO:0000313" key="15">
    <source>
        <dbReference type="Proteomes" id="UP001314903"/>
    </source>
</evidence>
<keyword evidence="15" id="KW-1185">Reference proteome</keyword>
<evidence type="ECO:0000256" key="1">
    <source>
        <dbReference type="ARBA" id="ARBA00009922"/>
    </source>
</evidence>
<evidence type="ECO:0000256" key="5">
    <source>
        <dbReference type="ARBA" id="ARBA00022840"/>
    </source>
</evidence>
<evidence type="ECO:0000256" key="3">
    <source>
        <dbReference type="ARBA" id="ARBA00022801"/>
    </source>
</evidence>
<dbReference type="Pfam" id="PF00929">
    <property type="entry name" value="RNase_T"/>
    <property type="match status" value="1"/>
</dbReference>
<protein>
    <recommendedName>
        <fullName evidence="9">DNA 3'-5' helicase</fullName>
        <ecNumber evidence="9">5.6.2.4</ecNumber>
    </recommendedName>
</protein>
<comment type="catalytic activity">
    <reaction evidence="8">
        <text>Couples ATP hydrolysis with the unwinding of duplex DNA by translocating in the 3'-5' direction.</text>
        <dbReference type="EC" id="5.6.2.4"/>
    </reaction>
</comment>